<dbReference type="GO" id="GO:0005886">
    <property type="term" value="C:plasma membrane"/>
    <property type="evidence" value="ECO:0007669"/>
    <property type="project" value="UniProtKB-SubCell"/>
</dbReference>
<feature type="transmembrane region" description="Helical" evidence="11">
    <location>
        <begin position="413"/>
        <end position="433"/>
    </location>
</feature>
<evidence type="ECO:0000256" key="7">
    <source>
        <dbReference type="ARBA" id="ARBA00022989"/>
    </source>
</evidence>
<keyword evidence="3" id="KW-0813">Transport</keyword>
<comment type="subcellular location">
    <subcellularLocation>
        <location evidence="2">Cell membrane</location>
    </subcellularLocation>
    <subcellularLocation>
        <location evidence="1">Membrane</location>
        <topology evidence="1">Multi-pass membrane protein</topology>
    </subcellularLocation>
</comment>
<dbReference type="InterPro" id="IPR006028">
    <property type="entry name" value="GABAA/Glycine_rcpt"/>
</dbReference>
<keyword evidence="6" id="KW-0732">Signal</keyword>
<dbReference type="InterPro" id="IPR006029">
    <property type="entry name" value="Neurotrans-gated_channel_TM"/>
</dbReference>
<dbReference type="SUPFAM" id="SSF90112">
    <property type="entry name" value="Neurotransmitter-gated ion-channel transmembrane pore"/>
    <property type="match status" value="1"/>
</dbReference>
<dbReference type="InterPro" id="IPR038050">
    <property type="entry name" value="Neuro_actylchol_rec"/>
</dbReference>
<dbReference type="Proteomes" id="UP001620645">
    <property type="component" value="Unassembled WGS sequence"/>
</dbReference>
<gene>
    <name evidence="14" type="ORF">niasHS_012501</name>
</gene>
<dbReference type="CDD" id="cd19049">
    <property type="entry name" value="LGIC_TM_anion"/>
    <property type="match status" value="1"/>
</dbReference>
<dbReference type="EMBL" id="JBICCN010000348">
    <property type="protein sequence ID" value="KAL3075671.1"/>
    <property type="molecule type" value="Genomic_DNA"/>
</dbReference>
<dbReference type="Gene3D" id="2.70.170.10">
    <property type="entry name" value="Neurotransmitter-gated ion-channel ligand-binding domain"/>
    <property type="match status" value="1"/>
</dbReference>
<dbReference type="AlphaFoldDB" id="A0ABD2IDW3"/>
<keyword evidence="9 11" id="KW-0472">Membrane</keyword>
<keyword evidence="7 11" id="KW-1133">Transmembrane helix</keyword>
<evidence type="ECO:0000313" key="14">
    <source>
        <dbReference type="EMBL" id="KAL3075671.1"/>
    </source>
</evidence>
<dbReference type="CDD" id="cd18990">
    <property type="entry name" value="LGIC_ECD_GABAAR"/>
    <property type="match status" value="1"/>
</dbReference>
<accession>A0ABD2IDW3</accession>
<keyword evidence="8" id="KW-0406">Ion transport</keyword>
<dbReference type="PRINTS" id="PR00253">
    <property type="entry name" value="GABAARECEPTR"/>
</dbReference>
<feature type="domain" description="Neurotransmitter-gated ion-channel transmembrane" evidence="13">
    <location>
        <begin position="314"/>
        <end position="392"/>
    </location>
</feature>
<dbReference type="GO" id="GO:0005230">
    <property type="term" value="F:extracellular ligand-gated monoatomic ion channel activity"/>
    <property type="evidence" value="ECO:0007669"/>
    <property type="project" value="UniProtKB-ARBA"/>
</dbReference>
<evidence type="ECO:0000256" key="1">
    <source>
        <dbReference type="ARBA" id="ARBA00004141"/>
    </source>
</evidence>
<evidence type="ECO:0000259" key="12">
    <source>
        <dbReference type="Pfam" id="PF02931"/>
    </source>
</evidence>
<evidence type="ECO:0000256" key="2">
    <source>
        <dbReference type="ARBA" id="ARBA00004236"/>
    </source>
</evidence>
<keyword evidence="4" id="KW-1003">Cell membrane</keyword>
<evidence type="ECO:0000256" key="4">
    <source>
        <dbReference type="ARBA" id="ARBA00022475"/>
    </source>
</evidence>
<evidence type="ECO:0000259" key="13">
    <source>
        <dbReference type="Pfam" id="PF02932"/>
    </source>
</evidence>
<dbReference type="InterPro" id="IPR036719">
    <property type="entry name" value="Neuro-gated_channel_TM_sf"/>
</dbReference>
<protein>
    <submittedName>
        <fullName evidence="14">Uncharacterized protein</fullName>
    </submittedName>
</protein>
<evidence type="ECO:0000256" key="6">
    <source>
        <dbReference type="ARBA" id="ARBA00022729"/>
    </source>
</evidence>
<evidence type="ECO:0000256" key="8">
    <source>
        <dbReference type="ARBA" id="ARBA00023065"/>
    </source>
</evidence>
<reference evidence="14 15" key="1">
    <citation type="submission" date="2024-10" db="EMBL/GenBank/DDBJ databases">
        <authorList>
            <person name="Kim D."/>
        </authorList>
    </citation>
    <scope>NUCLEOTIDE SEQUENCE [LARGE SCALE GENOMIC DNA]</scope>
    <source>
        <strain evidence="14">Taebaek</strain>
    </source>
</reference>
<evidence type="ECO:0000313" key="15">
    <source>
        <dbReference type="Proteomes" id="UP001620645"/>
    </source>
</evidence>
<keyword evidence="5 11" id="KW-0812">Transmembrane</keyword>
<proteinExistence type="predicted"/>
<dbReference type="Gene3D" id="1.20.58.390">
    <property type="entry name" value="Neurotransmitter-gated ion-channel transmembrane domain"/>
    <property type="match status" value="1"/>
</dbReference>
<name>A0ABD2IDW3_HETSC</name>
<sequence length="438" mass="50367">MLLQRGNFVPTSASTSLFLLCQSMAKCLLLFFAYLPPAWFIGHGNYFGHHEGLGVGLAHNYVSKYGIPMNLSDEQLDELKWRPKRHTKLDATQMINSSGQQNCSDENFILSTLLRDYDKFRIPGGGNVRVEVEIWVQEVSKIIEITSEFELDIYVTEIWTDPLLAFAHLNPCKKNISVDGPRVLPQIWNPLGCFVNSKDAFVHKSPFGNIFLQLYDNGSVWHNYRIKLTGPCANTFNRFPIDQQRCMLFYESFNHNYDQVQMEWTMTPILLLKENITLPDYVLVDHKASSVKRLYPSGVWNELVATFTFQRLYGFYILQDNIPSRTMIGVNSLLSLTYQFGSVVADLPKTSDIKAIDVMILMAMGFIFSSLIELAIVGFLVSNKSNHQIPHKCSENMICWKCPDATAKKIDKYSMIIFPVCFIVFNVWYWFIFMGRLR</sequence>
<dbReference type="Pfam" id="PF02932">
    <property type="entry name" value="Neur_chan_memb"/>
    <property type="match status" value="1"/>
</dbReference>
<dbReference type="InterPro" id="IPR036734">
    <property type="entry name" value="Neur_chan_lig-bd_sf"/>
</dbReference>
<keyword evidence="10" id="KW-0407">Ion channel</keyword>
<dbReference type="PANTHER" id="PTHR18945">
    <property type="entry name" value="NEUROTRANSMITTER GATED ION CHANNEL"/>
    <property type="match status" value="1"/>
</dbReference>
<dbReference type="PRINTS" id="PR00252">
    <property type="entry name" value="NRIONCHANNEL"/>
</dbReference>
<dbReference type="InterPro" id="IPR006201">
    <property type="entry name" value="Neur_channel"/>
</dbReference>
<feature type="domain" description="Neurotransmitter-gated ion-channel ligand-binding" evidence="12">
    <location>
        <begin position="109"/>
        <end position="312"/>
    </location>
</feature>
<dbReference type="Pfam" id="PF02931">
    <property type="entry name" value="Neur_chan_LBD"/>
    <property type="match status" value="1"/>
</dbReference>
<dbReference type="InterPro" id="IPR006202">
    <property type="entry name" value="Neur_chan_lig-bd"/>
</dbReference>
<evidence type="ECO:0000256" key="5">
    <source>
        <dbReference type="ARBA" id="ARBA00022692"/>
    </source>
</evidence>
<evidence type="ECO:0000256" key="3">
    <source>
        <dbReference type="ARBA" id="ARBA00022448"/>
    </source>
</evidence>
<keyword evidence="15" id="KW-1185">Reference proteome</keyword>
<feature type="transmembrane region" description="Helical" evidence="11">
    <location>
        <begin position="358"/>
        <end position="381"/>
    </location>
</feature>
<evidence type="ECO:0000256" key="11">
    <source>
        <dbReference type="SAM" id="Phobius"/>
    </source>
</evidence>
<dbReference type="SUPFAM" id="SSF63712">
    <property type="entry name" value="Nicotinic receptor ligand binding domain-like"/>
    <property type="match status" value="1"/>
</dbReference>
<evidence type="ECO:0000256" key="10">
    <source>
        <dbReference type="ARBA" id="ARBA00023303"/>
    </source>
</evidence>
<organism evidence="14 15">
    <name type="scientific">Heterodera schachtii</name>
    <name type="common">Sugarbeet cyst nematode worm</name>
    <name type="synonym">Tylenchus schachtii</name>
    <dbReference type="NCBI Taxonomy" id="97005"/>
    <lineage>
        <taxon>Eukaryota</taxon>
        <taxon>Metazoa</taxon>
        <taxon>Ecdysozoa</taxon>
        <taxon>Nematoda</taxon>
        <taxon>Chromadorea</taxon>
        <taxon>Rhabditida</taxon>
        <taxon>Tylenchina</taxon>
        <taxon>Tylenchomorpha</taxon>
        <taxon>Tylenchoidea</taxon>
        <taxon>Heteroderidae</taxon>
        <taxon>Heteroderinae</taxon>
        <taxon>Heterodera</taxon>
    </lineage>
</organism>
<comment type="caution">
    <text evidence="14">The sequence shown here is derived from an EMBL/GenBank/DDBJ whole genome shotgun (WGS) entry which is preliminary data.</text>
</comment>
<evidence type="ECO:0000256" key="9">
    <source>
        <dbReference type="ARBA" id="ARBA00023136"/>
    </source>
</evidence>